<dbReference type="Proteomes" id="UP000192328">
    <property type="component" value="Unassembled WGS sequence"/>
</dbReference>
<organism evidence="1 2">
    <name type="scientific">Aristaeella lactis</name>
    <dbReference type="NCBI Taxonomy" id="3046383"/>
    <lineage>
        <taxon>Bacteria</taxon>
        <taxon>Bacillati</taxon>
        <taxon>Bacillota</taxon>
        <taxon>Clostridia</taxon>
        <taxon>Eubacteriales</taxon>
        <taxon>Aristaeellaceae</taxon>
        <taxon>Aristaeella</taxon>
    </lineage>
</organism>
<accession>A0AC61PMG3</accession>
<evidence type="ECO:0000313" key="2">
    <source>
        <dbReference type="Proteomes" id="UP000192328"/>
    </source>
</evidence>
<reference evidence="1" key="1">
    <citation type="submission" date="2017-04" db="EMBL/GenBank/DDBJ databases">
        <authorList>
            <person name="Varghese N."/>
            <person name="Submissions S."/>
        </authorList>
    </citation>
    <scope>NUCLEOTIDE SEQUENCE</scope>
    <source>
        <strain evidence="1">WTE2008</strain>
    </source>
</reference>
<dbReference type="EMBL" id="FWXZ01000003">
    <property type="protein sequence ID" value="SMC68019.1"/>
    <property type="molecule type" value="Genomic_DNA"/>
</dbReference>
<keyword evidence="2" id="KW-1185">Reference proteome</keyword>
<comment type="caution">
    <text evidence="1">The sequence shown here is derived from an EMBL/GenBank/DDBJ whole genome shotgun (WGS) entry which is preliminary data.</text>
</comment>
<sequence>MSFVNMKITASTPGIRLMGRMDPAQDPLAMDWTGSGIEFRFRGTDAWAKLEAPAAAPIMWMIVLADGQPVTRFPVEPGIRMYPLLLGLEAEQERTVTLMKETQCMPDSPASTVLLHSLRIDGELTELPKRDLKIEFIGDSLTSGEGALAARDNMEWVTPWFTARGNYSWYACEALNAERSILSQSGWGVCWDWQHTEANNLYEAYEYTVGVLHGPDAEARGCRKLWDFSSWQPDIVCIRLLTNDNNGMNEKQSFEKDRETVIRGAADMIRKARKYNPGAKIVWILPGTDCHPELAAEAVKQVQAEGMKDVCSFVLPDYGPEDMGARWHPNAEYNRRAGKLLGEFLKQIQN</sequence>
<protein>
    <submittedName>
        <fullName evidence="1">GDSL-like Lipase/Acylhydrolase</fullName>
    </submittedName>
</protein>
<name>A0AC61PMG3_9FIRM</name>
<proteinExistence type="predicted"/>
<evidence type="ECO:0000313" key="1">
    <source>
        <dbReference type="EMBL" id="SMC68019.1"/>
    </source>
</evidence>
<gene>
    <name evidence="1" type="ORF">SAMN06297397_1981</name>
</gene>